<evidence type="ECO:0000256" key="1">
    <source>
        <dbReference type="ARBA" id="ARBA00004196"/>
    </source>
</evidence>
<dbReference type="EMBL" id="RDQH01000339">
    <property type="protein sequence ID" value="RXH78754.1"/>
    <property type="molecule type" value="Genomic_DNA"/>
</dbReference>
<dbReference type="InterPro" id="IPR051848">
    <property type="entry name" value="PGIP"/>
</dbReference>
<sequence length="128" mass="14201">MNCTNLIELHLGFTYLERDHTTPNFSKLSHLNKLDLIGITSLSLKAIWLGHNPYLEGQIQPKILSLNSLSFLSLVYGLIGQILGWFSNLKNLEMLDLGGNQITGSIPSWLGTPSKTLLCGSGRESDFR</sequence>
<dbReference type="Pfam" id="PF00560">
    <property type="entry name" value="LRR_1"/>
    <property type="match status" value="1"/>
</dbReference>
<evidence type="ECO:0000313" key="3">
    <source>
        <dbReference type="EMBL" id="RXH78754.1"/>
    </source>
</evidence>
<proteinExistence type="predicted"/>
<comment type="caution">
    <text evidence="3">The sequence shown here is derived from an EMBL/GenBank/DDBJ whole genome shotgun (WGS) entry which is preliminary data.</text>
</comment>
<comment type="subcellular location">
    <subcellularLocation>
        <location evidence="1">Cell envelope</location>
    </subcellularLocation>
</comment>
<dbReference type="PANTHER" id="PTHR48059">
    <property type="entry name" value="POLYGALACTURONASE INHIBITOR 1"/>
    <property type="match status" value="1"/>
</dbReference>
<feature type="transmembrane region" description="Helical" evidence="2">
    <location>
        <begin position="63"/>
        <end position="86"/>
    </location>
</feature>
<dbReference type="AlphaFoldDB" id="A0A498I991"/>
<protein>
    <recommendedName>
        <fullName evidence="5">Leucine-rich repeat-containing N-terminal plant-type domain-containing protein</fullName>
    </recommendedName>
</protein>
<dbReference type="InterPro" id="IPR032675">
    <property type="entry name" value="LRR_dom_sf"/>
</dbReference>
<dbReference type="InterPro" id="IPR001611">
    <property type="entry name" value="Leu-rich_rpt"/>
</dbReference>
<gene>
    <name evidence="3" type="ORF">DVH24_002272</name>
</gene>
<reference evidence="3 4" key="1">
    <citation type="submission" date="2018-10" db="EMBL/GenBank/DDBJ databases">
        <title>A high-quality apple genome assembly.</title>
        <authorList>
            <person name="Hu J."/>
        </authorList>
    </citation>
    <scope>NUCLEOTIDE SEQUENCE [LARGE SCALE GENOMIC DNA]</scope>
    <source>
        <strain evidence="4">cv. HFTH1</strain>
        <tissue evidence="3">Young leaf</tissue>
    </source>
</reference>
<accession>A0A498I991</accession>
<dbReference type="SUPFAM" id="SSF52058">
    <property type="entry name" value="L domain-like"/>
    <property type="match status" value="1"/>
</dbReference>
<dbReference type="Gene3D" id="3.80.10.10">
    <property type="entry name" value="Ribonuclease Inhibitor"/>
    <property type="match status" value="1"/>
</dbReference>
<keyword evidence="4" id="KW-1185">Reference proteome</keyword>
<name>A0A498I991_MALDO</name>
<keyword evidence="2" id="KW-0472">Membrane</keyword>
<organism evidence="3 4">
    <name type="scientific">Malus domestica</name>
    <name type="common">Apple</name>
    <name type="synonym">Pyrus malus</name>
    <dbReference type="NCBI Taxonomy" id="3750"/>
    <lineage>
        <taxon>Eukaryota</taxon>
        <taxon>Viridiplantae</taxon>
        <taxon>Streptophyta</taxon>
        <taxon>Embryophyta</taxon>
        <taxon>Tracheophyta</taxon>
        <taxon>Spermatophyta</taxon>
        <taxon>Magnoliopsida</taxon>
        <taxon>eudicotyledons</taxon>
        <taxon>Gunneridae</taxon>
        <taxon>Pentapetalae</taxon>
        <taxon>rosids</taxon>
        <taxon>fabids</taxon>
        <taxon>Rosales</taxon>
        <taxon>Rosaceae</taxon>
        <taxon>Amygdaloideae</taxon>
        <taxon>Maleae</taxon>
        <taxon>Malus</taxon>
    </lineage>
</organism>
<dbReference type="PANTHER" id="PTHR48059:SF30">
    <property type="entry name" value="OS06G0587000 PROTEIN"/>
    <property type="match status" value="1"/>
</dbReference>
<dbReference type="Proteomes" id="UP000290289">
    <property type="component" value="Chromosome 13"/>
</dbReference>
<evidence type="ECO:0008006" key="5">
    <source>
        <dbReference type="Google" id="ProtNLM"/>
    </source>
</evidence>
<evidence type="ECO:0000256" key="2">
    <source>
        <dbReference type="SAM" id="Phobius"/>
    </source>
</evidence>
<dbReference type="PROSITE" id="PS51450">
    <property type="entry name" value="LRR"/>
    <property type="match status" value="1"/>
</dbReference>
<keyword evidence="2" id="KW-1133">Transmembrane helix</keyword>
<keyword evidence="2" id="KW-0812">Transmembrane</keyword>
<evidence type="ECO:0000313" key="4">
    <source>
        <dbReference type="Proteomes" id="UP000290289"/>
    </source>
</evidence>